<dbReference type="FunFam" id="3.60.21.10:FF:000043">
    <property type="entry name" value="Ser/Thr protein phosphatase family"/>
    <property type="match status" value="1"/>
</dbReference>
<dbReference type="Proteomes" id="UP000000599">
    <property type="component" value="Chromosome F"/>
</dbReference>
<keyword evidence="1" id="KW-0812">Transmembrane</keyword>
<dbReference type="GO" id="GO:0005576">
    <property type="term" value="C:extracellular region"/>
    <property type="evidence" value="ECO:0007669"/>
    <property type="project" value="EnsemblFungi"/>
</dbReference>
<dbReference type="GO" id="GO:0016787">
    <property type="term" value="F:hydrolase activity"/>
    <property type="evidence" value="ECO:0007669"/>
    <property type="project" value="InterPro"/>
</dbReference>
<sequence length="639" mass="74513">MNMIENKRKCQYGFIVLAFILGIFLFPVSWLQLSKQHKSDSSLIRNIEWNDINFIHTTDTHGWYSGHINQKQYNADWGDFISFTIHLRDIAHSKKQDFLLVDTGDRHDGNGLSDVTIPNGAKSLPIFMRQDYDLLTIGNHELYIWENSQQEYDLVRDHFKSNYISTNVEYKLQNGTYIPMGQRYKYFTTPIQSIRILSFAFLFDFARYNSETKVEPIMKVLDEDWFKDILIDHPADEVDLLVIIGHIPVSHNDEELFQLHSFLRKYYPKTKIQYFGGHSHIRDFSIYDEYSTGLQSGRFCETAGWVSINLESANNNLNGVDKVKNTFSRSYIDFNLNSFMYHTNISSTEEFHTGVGLNVSRQISDTRKELNLEAIIGYVRNSNYFMDYVSITNPKNIFKLLTDKVLPTLEIENPDIATSDQRLIIINTGSIRYDLYKGPYTLDSQYIISPFENDWVKLTLPKNVAIKIAPKLNELQYIIRSASDNTFDNRRLLPEHQYSRLLKNDYASFNKRTEDWGQHHFENRASERFQEIGKLKSASRKNRLSKGYVTYDDFGHDGDDTLHRPVVNHPIPNVVQSEELNYSDGGSSVDVVFYSFITPNILWALKEIGFEEDVSNQIEFYSKNYLGLLLNEYIRNNDI</sequence>
<feature type="transmembrane region" description="Helical" evidence="1">
    <location>
        <begin position="12"/>
        <end position="33"/>
    </location>
</feature>
<evidence type="ECO:0000259" key="3">
    <source>
        <dbReference type="Pfam" id="PF21953"/>
    </source>
</evidence>
<dbReference type="GeneID" id="2903909"/>
<gene>
    <name evidence="4" type="ordered locus">DEHA2F03278g</name>
</gene>
<dbReference type="GO" id="GO:0019677">
    <property type="term" value="P:NAD+ catabolic process"/>
    <property type="evidence" value="ECO:0007669"/>
    <property type="project" value="EnsemblFungi"/>
</dbReference>
<dbReference type="PIRSF" id="PIRSF017316">
    <property type="entry name" value="Pesterase_C1039"/>
    <property type="match status" value="1"/>
</dbReference>
<dbReference type="KEGG" id="dha:DEHA2F03278g"/>
<dbReference type="InterPro" id="IPR004843">
    <property type="entry name" value="Calcineurin-like_PHP"/>
</dbReference>
<proteinExistence type="predicted"/>
<dbReference type="InterPro" id="IPR036907">
    <property type="entry name" value="5'-Nucleotdase_C_sf"/>
</dbReference>
<dbReference type="EMBL" id="CR382138">
    <property type="protein sequence ID" value="CAG88821.2"/>
    <property type="molecule type" value="Genomic_DNA"/>
</dbReference>
<dbReference type="SUPFAM" id="SSF56300">
    <property type="entry name" value="Metallo-dependent phosphatases"/>
    <property type="match status" value="1"/>
</dbReference>
<dbReference type="OMA" id="DWNRNTF"/>
<dbReference type="Pfam" id="PF00149">
    <property type="entry name" value="Metallophos"/>
    <property type="match status" value="1"/>
</dbReference>
<dbReference type="FunCoup" id="Q6BMR3">
    <property type="interactions" value="27"/>
</dbReference>
<evidence type="ECO:0000313" key="4">
    <source>
        <dbReference type="EMBL" id="CAG88821.2"/>
    </source>
</evidence>
<dbReference type="Pfam" id="PF21953">
    <property type="entry name" value="NadN_nucleosid_C"/>
    <property type="match status" value="1"/>
</dbReference>
<dbReference type="InterPro" id="IPR029052">
    <property type="entry name" value="Metallo-depent_PP-like"/>
</dbReference>
<dbReference type="InterPro" id="IPR006179">
    <property type="entry name" value="5_nucleotidase/apyrase"/>
</dbReference>
<dbReference type="Gene3D" id="3.90.780.10">
    <property type="entry name" value="5'-Nucleotidase, C-terminal domain"/>
    <property type="match status" value="2"/>
</dbReference>
<evidence type="ECO:0000259" key="2">
    <source>
        <dbReference type="Pfam" id="PF00149"/>
    </source>
</evidence>
<keyword evidence="1" id="KW-0472">Membrane</keyword>
<dbReference type="InParanoid" id="Q6BMR3"/>
<dbReference type="OrthoDB" id="7722975at2759"/>
<evidence type="ECO:0000256" key="1">
    <source>
        <dbReference type="SAM" id="Phobius"/>
    </source>
</evidence>
<dbReference type="CDD" id="cd07407">
    <property type="entry name" value="MPP_YHR202W_N"/>
    <property type="match status" value="1"/>
</dbReference>
<dbReference type="RefSeq" id="XP_460508.2">
    <property type="nucleotide sequence ID" value="XM_460508.1"/>
</dbReference>
<keyword evidence="5" id="KW-1185">Reference proteome</keyword>
<dbReference type="eggNOG" id="KOG4419">
    <property type="taxonomic scope" value="Eukaryota"/>
</dbReference>
<dbReference type="InterPro" id="IPR014485">
    <property type="entry name" value="Pesterase_C1039"/>
</dbReference>
<feature type="domain" description="Putative 5'-nucleotidase C-terminal" evidence="3">
    <location>
        <begin position="383"/>
        <end position="602"/>
    </location>
</feature>
<dbReference type="HOGENOM" id="CLU_019028_0_0_1"/>
<feature type="domain" description="Calcineurin-like phosphoesterase" evidence="2">
    <location>
        <begin position="53"/>
        <end position="281"/>
    </location>
</feature>
<accession>Q6BMR3</accession>
<dbReference type="InterPro" id="IPR053828">
    <property type="entry name" value="Nucleosidase_C"/>
</dbReference>
<dbReference type="PANTHER" id="PTHR11575">
    <property type="entry name" value="5'-NUCLEOTIDASE-RELATED"/>
    <property type="match status" value="1"/>
</dbReference>
<dbReference type="GO" id="GO:0005829">
    <property type="term" value="C:cytosol"/>
    <property type="evidence" value="ECO:0007669"/>
    <property type="project" value="EnsemblFungi"/>
</dbReference>
<dbReference type="AlphaFoldDB" id="Q6BMR3"/>
<dbReference type="SUPFAM" id="SSF55816">
    <property type="entry name" value="5'-nucleotidase (syn. UDP-sugar hydrolase), C-terminal domain"/>
    <property type="match status" value="1"/>
</dbReference>
<dbReference type="InterPro" id="IPR041823">
    <property type="entry name" value="YHR202W_N"/>
</dbReference>
<dbReference type="STRING" id="284592.Q6BMR3"/>
<evidence type="ECO:0000313" key="5">
    <source>
        <dbReference type="Proteomes" id="UP000000599"/>
    </source>
</evidence>
<name>Q6BMR3_DEBHA</name>
<protein>
    <submittedName>
        <fullName evidence="4">DEHA2F03278p</fullName>
    </submittedName>
</protein>
<dbReference type="Gene3D" id="3.60.21.10">
    <property type="match status" value="1"/>
</dbReference>
<keyword evidence="1" id="KW-1133">Transmembrane helix</keyword>
<dbReference type="PANTHER" id="PTHR11575:SF22">
    <property type="entry name" value="ADL392WP"/>
    <property type="match status" value="1"/>
</dbReference>
<organism evidence="4 5">
    <name type="scientific">Debaryomyces hansenii (strain ATCC 36239 / CBS 767 / BCRC 21394 / JCM 1990 / NBRC 0083 / IGC 2968)</name>
    <name type="common">Yeast</name>
    <name type="synonym">Torulaspora hansenii</name>
    <dbReference type="NCBI Taxonomy" id="284592"/>
    <lineage>
        <taxon>Eukaryota</taxon>
        <taxon>Fungi</taxon>
        <taxon>Dikarya</taxon>
        <taxon>Ascomycota</taxon>
        <taxon>Saccharomycotina</taxon>
        <taxon>Pichiomycetes</taxon>
        <taxon>Debaryomycetaceae</taxon>
        <taxon>Debaryomyces</taxon>
    </lineage>
</organism>
<reference evidence="4 5" key="1">
    <citation type="journal article" date="2004" name="Nature">
        <title>Genome evolution in yeasts.</title>
        <authorList>
            <consortium name="Genolevures"/>
            <person name="Dujon B."/>
            <person name="Sherman D."/>
            <person name="Fischer G."/>
            <person name="Durrens P."/>
            <person name="Casaregola S."/>
            <person name="Lafontaine I."/>
            <person name="de Montigny J."/>
            <person name="Marck C."/>
            <person name="Neuveglise C."/>
            <person name="Talla E."/>
            <person name="Goffard N."/>
            <person name="Frangeul L."/>
            <person name="Aigle M."/>
            <person name="Anthouard V."/>
            <person name="Babour A."/>
            <person name="Barbe V."/>
            <person name="Barnay S."/>
            <person name="Blanchin S."/>
            <person name="Beckerich J.M."/>
            <person name="Beyne E."/>
            <person name="Bleykasten C."/>
            <person name="Boisrame A."/>
            <person name="Boyer J."/>
            <person name="Cattolico L."/>
            <person name="Confanioleri F."/>
            <person name="de Daruvar A."/>
            <person name="Despons L."/>
            <person name="Fabre E."/>
            <person name="Fairhead C."/>
            <person name="Ferry-Dumazet H."/>
            <person name="Groppi A."/>
            <person name="Hantraye F."/>
            <person name="Hennequin C."/>
            <person name="Jauniaux N."/>
            <person name="Joyet P."/>
            <person name="Kachouri R."/>
            <person name="Kerrest A."/>
            <person name="Koszul R."/>
            <person name="Lemaire M."/>
            <person name="Lesur I."/>
            <person name="Ma L."/>
            <person name="Muller H."/>
            <person name="Nicaud J.M."/>
            <person name="Nikolski M."/>
            <person name="Oztas S."/>
            <person name="Ozier-Kalogeropoulos O."/>
            <person name="Pellenz S."/>
            <person name="Potier S."/>
            <person name="Richard G.F."/>
            <person name="Straub M.L."/>
            <person name="Suleau A."/>
            <person name="Swennene D."/>
            <person name="Tekaia F."/>
            <person name="Wesolowski-Louvel M."/>
            <person name="Westhof E."/>
            <person name="Wirth B."/>
            <person name="Zeniou-Meyer M."/>
            <person name="Zivanovic I."/>
            <person name="Bolotin-Fukuhara M."/>
            <person name="Thierry A."/>
            <person name="Bouchier C."/>
            <person name="Caudron B."/>
            <person name="Scarpelli C."/>
            <person name="Gaillardin C."/>
            <person name="Weissenbach J."/>
            <person name="Wincker P."/>
            <person name="Souciet J.L."/>
        </authorList>
    </citation>
    <scope>NUCLEOTIDE SEQUENCE [LARGE SCALE GENOMIC DNA]</scope>
    <source>
        <strain evidence="5">ATCC 36239 / CBS 767 / BCRC 21394 / JCM 1990 / NBRC 0083 / IGC 2968</strain>
    </source>
</reference>